<dbReference type="SUPFAM" id="SSF48403">
    <property type="entry name" value="Ankyrin repeat"/>
    <property type="match status" value="1"/>
</dbReference>
<dbReference type="PANTHER" id="PTHR44329">
    <property type="entry name" value="SERINE/THREONINE-PROTEIN KINASE TNNI3K-RELATED"/>
    <property type="match status" value="1"/>
</dbReference>
<dbReference type="AlphaFoldDB" id="A0AAV3QDG1"/>
<dbReference type="Pfam" id="PF07714">
    <property type="entry name" value="PK_Tyr_Ser-Thr"/>
    <property type="match status" value="1"/>
</dbReference>
<sequence length="374" mass="41901">MVDLAEGDEILAVRFVLLKQSSLAPERGLDKEVAELELREDGNSSISSEGCDIDDIDPRIRLMYLVNEGDLEGIKELLDSGTDVNFKDIDNRTALHVAACQGYIDVVQFLLQNGAEVDPKDRWGSTPLADSVHYKNHDVIKLLESHGAQPLVAPMHVKNAREVPEYEIDPKELDFTNSKAITKGTFRVASWRGIQVAVKQMPENFIDDEEKVNAFRDELALLQKIRHPNVVQFLGAVTQSSPMMIVTEYLPKGDLNAYLKRKGALKPAKALKFALDIARGLNYLHQHSPYAIIHRDLDPSNILRDDTGHLKVADFGLSKPLILANRVKEDKPLSCKDDSCRYVAPEVFKNEEYDTKVDVFSFALILQEVVVSPL</sequence>
<dbReference type="InterPro" id="IPR051681">
    <property type="entry name" value="Ser/Thr_Kinases-Pseudokinases"/>
</dbReference>
<accession>A0AAV3QDG1</accession>
<dbReference type="SUPFAM" id="SSF56112">
    <property type="entry name" value="Protein kinase-like (PK-like)"/>
    <property type="match status" value="1"/>
</dbReference>
<keyword evidence="9" id="KW-1185">Reference proteome</keyword>
<dbReference type="Gene3D" id="1.25.40.20">
    <property type="entry name" value="Ankyrin repeat-containing domain"/>
    <property type="match status" value="1"/>
</dbReference>
<organism evidence="8 9">
    <name type="scientific">Lithospermum erythrorhizon</name>
    <name type="common">Purple gromwell</name>
    <name type="synonym">Lithospermum officinale var. erythrorhizon</name>
    <dbReference type="NCBI Taxonomy" id="34254"/>
    <lineage>
        <taxon>Eukaryota</taxon>
        <taxon>Viridiplantae</taxon>
        <taxon>Streptophyta</taxon>
        <taxon>Embryophyta</taxon>
        <taxon>Tracheophyta</taxon>
        <taxon>Spermatophyta</taxon>
        <taxon>Magnoliopsida</taxon>
        <taxon>eudicotyledons</taxon>
        <taxon>Gunneridae</taxon>
        <taxon>Pentapetalae</taxon>
        <taxon>asterids</taxon>
        <taxon>lamiids</taxon>
        <taxon>Boraginales</taxon>
        <taxon>Boraginaceae</taxon>
        <taxon>Boraginoideae</taxon>
        <taxon>Lithospermeae</taxon>
        <taxon>Lithospermum</taxon>
    </lineage>
</organism>
<name>A0AAV3QDG1_LITER</name>
<keyword evidence="5" id="KW-0067">ATP-binding</keyword>
<keyword evidence="6" id="KW-0040">ANK repeat</keyword>
<comment type="caution">
    <text evidence="8">The sequence shown here is derived from an EMBL/GenBank/DDBJ whole genome shotgun (WGS) entry which is preliminary data.</text>
</comment>
<dbReference type="FunFam" id="3.30.200.20:FF:000180">
    <property type="entry name" value="serine/threonine-protein kinase STY46-like"/>
    <property type="match status" value="1"/>
</dbReference>
<dbReference type="PROSITE" id="PS50088">
    <property type="entry name" value="ANK_REPEAT"/>
    <property type="match status" value="1"/>
</dbReference>
<comment type="similarity">
    <text evidence="1">Belongs to the protein kinase superfamily. TKL Ser/Thr protein kinase family.</text>
</comment>
<dbReference type="InterPro" id="IPR011009">
    <property type="entry name" value="Kinase-like_dom_sf"/>
</dbReference>
<proteinExistence type="inferred from homology"/>
<dbReference type="Pfam" id="PF12796">
    <property type="entry name" value="Ank_2"/>
    <property type="match status" value="1"/>
</dbReference>
<dbReference type="InterPro" id="IPR002110">
    <property type="entry name" value="Ankyrin_rpt"/>
</dbReference>
<evidence type="ECO:0000313" key="9">
    <source>
        <dbReference type="Proteomes" id="UP001454036"/>
    </source>
</evidence>
<protein>
    <submittedName>
        <fullName evidence="8">Non-receptor serine/threonine protein kinase</fullName>
    </submittedName>
</protein>
<dbReference type="PROSITE" id="PS50297">
    <property type="entry name" value="ANK_REP_REGION"/>
    <property type="match status" value="1"/>
</dbReference>
<dbReference type="InterPro" id="IPR001245">
    <property type="entry name" value="Ser-Thr/Tyr_kinase_cat_dom"/>
</dbReference>
<evidence type="ECO:0000256" key="6">
    <source>
        <dbReference type="PROSITE-ProRule" id="PRU00023"/>
    </source>
</evidence>
<evidence type="ECO:0000256" key="3">
    <source>
        <dbReference type="ARBA" id="ARBA00022741"/>
    </source>
</evidence>
<dbReference type="InterPro" id="IPR036770">
    <property type="entry name" value="Ankyrin_rpt-contain_sf"/>
</dbReference>
<evidence type="ECO:0000256" key="2">
    <source>
        <dbReference type="ARBA" id="ARBA00022679"/>
    </source>
</evidence>
<dbReference type="PROSITE" id="PS50011">
    <property type="entry name" value="PROTEIN_KINASE_DOM"/>
    <property type="match status" value="1"/>
</dbReference>
<keyword evidence="3" id="KW-0547">Nucleotide-binding</keyword>
<dbReference type="GO" id="GO:0004674">
    <property type="term" value="F:protein serine/threonine kinase activity"/>
    <property type="evidence" value="ECO:0007669"/>
    <property type="project" value="UniProtKB-KW"/>
</dbReference>
<evidence type="ECO:0000256" key="5">
    <source>
        <dbReference type="ARBA" id="ARBA00022840"/>
    </source>
</evidence>
<dbReference type="GO" id="GO:0005524">
    <property type="term" value="F:ATP binding"/>
    <property type="evidence" value="ECO:0007669"/>
    <property type="project" value="UniProtKB-KW"/>
</dbReference>
<evidence type="ECO:0000256" key="4">
    <source>
        <dbReference type="ARBA" id="ARBA00022777"/>
    </source>
</evidence>
<dbReference type="InterPro" id="IPR000719">
    <property type="entry name" value="Prot_kinase_dom"/>
</dbReference>
<evidence type="ECO:0000313" key="8">
    <source>
        <dbReference type="EMBL" id="GAA0161162.1"/>
    </source>
</evidence>
<keyword evidence="2" id="KW-0808">Transferase</keyword>
<reference evidence="8 9" key="1">
    <citation type="submission" date="2024-01" db="EMBL/GenBank/DDBJ databases">
        <title>The complete chloroplast genome sequence of Lithospermum erythrorhizon: insights into the phylogenetic relationship among Boraginaceae species and the maternal lineages of purple gromwells.</title>
        <authorList>
            <person name="Okada T."/>
            <person name="Watanabe K."/>
        </authorList>
    </citation>
    <scope>NUCLEOTIDE SEQUENCE [LARGE SCALE GENOMIC DNA]</scope>
</reference>
<dbReference type="Proteomes" id="UP001454036">
    <property type="component" value="Unassembled WGS sequence"/>
</dbReference>
<dbReference type="EMBL" id="BAABME010020691">
    <property type="protein sequence ID" value="GAA0161162.1"/>
    <property type="molecule type" value="Genomic_DNA"/>
</dbReference>
<dbReference type="PIRSF" id="PIRSF000654">
    <property type="entry name" value="Integrin-linked_kinase"/>
    <property type="match status" value="1"/>
</dbReference>
<dbReference type="Gene3D" id="1.10.510.10">
    <property type="entry name" value="Transferase(Phosphotransferase) domain 1"/>
    <property type="match status" value="1"/>
</dbReference>
<evidence type="ECO:0000256" key="1">
    <source>
        <dbReference type="ARBA" id="ARBA00005843"/>
    </source>
</evidence>
<dbReference type="FunFam" id="1.25.40.20:FF:000439">
    <property type="entry name" value="Integrin-linked protein kinase family"/>
    <property type="match status" value="1"/>
</dbReference>
<keyword evidence="4 8" id="KW-0418">Kinase</keyword>
<feature type="repeat" description="ANK" evidence="6">
    <location>
        <begin position="90"/>
        <end position="122"/>
    </location>
</feature>
<dbReference type="SMART" id="SM00248">
    <property type="entry name" value="ANK"/>
    <property type="match status" value="3"/>
</dbReference>
<dbReference type="PANTHER" id="PTHR44329:SF140">
    <property type="entry name" value="INACTIVE PROTEIN TYROSINE KINASE PTKL"/>
    <property type="match status" value="1"/>
</dbReference>
<keyword evidence="8" id="KW-0723">Serine/threonine-protein kinase</keyword>
<gene>
    <name evidence="8" type="ORF">LIER_39181</name>
</gene>
<feature type="domain" description="Protein kinase" evidence="7">
    <location>
        <begin position="175"/>
        <end position="374"/>
    </location>
</feature>
<evidence type="ECO:0000259" key="7">
    <source>
        <dbReference type="PROSITE" id="PS50011"/>
    </source>
</evidence>